<dbReference type="Proteomes" id="UP001216907">
    <property type="component" value="Unassembled WGS sequence"/>
</dbReference>
<keyword evidence="3" id="KW-1185">Reference proteome</keyword>
<sequence>MPESTTHSARPSLTLDVPEADVVLYPSFFSTAQADRLLQQLVETTRWRQDSMKMFGELKPLPRLTAWYGDAGARYVYSGIVNEPLPWTTALVEVKDAVESASGVAFNGVLLNRYRDGRDGMGWHADDEPEFGEDPVIASVSFGGTRNFQLKHKRRKELKANVELTHGSLLVMRGGTQANWLHQIPKTAKPVGERLNLTFRRLVVLDE</sequence>
<keyword evidence="2" id="KW-0560">Oxidoreductase</keyword>
<dbReference type="SUPFAM" id="SSF51197">
    <property type="entry name" value="Clavaminate synthase-like"/>
    <property type="match status" value="1"/>
</dbReference>
<dbReference type="InterPro" id="IPR027450">
    <property type="entry name" value="AlkB-like"/>
</dbReference>
<dbReference type="Pfam" id="PF13532">
    <property type="entry name" value="2OG-FeII_Oxy_2"/>
    <property type="match status" value="1"/>
</dbReference>
<feature type="domain" description="Fe2OG dioxygenase" evidence="1">
    <location>
        <begin position="105"/>
        <end position="203"/>
    </location>
</feature>
<proteinExistence type="predicted"/>
<keyword evidence="2" id="KW-0223">Dioxygenase</keyword>
<gene>
    <name evidence="2" type="ORF">PZE19_30430</name>
</gene>
<evidence type="ECO:0000313" key="3">
    <source>
        <dbReference type="Proteomes" id="UP001216907"/>
    </source>
</evidence>
<dbReference type="InterPro" id="IPR005123">
    <property type="entry name" value="Oxoglu/Fe-dep_dioxygenase_dom"/>
</dbReference>
<dbReference type="GO" id="GO:0051213">
    <property type="term" value="F:dioxygenase activity"/>
    <property type="evidence" value="ECO:0007669"/>
    <property type="project" value="UniProtKB-KW"/>
</dbReference>
<dbReference type="PANTHER" id="PTHR31212:SF4">
    <property type="entry name" value="ALPHA-KETOGLUTARATE-DEPENDENT DIOXYGENASE ALKB HOMOLOG 3"/>
    <property type="match status" value="1"/>
</dbReference>
<dbReference type="PANTHER" id="PTHR31212">
    <property type="entry name" value="ALPHA-KETOGLUTARATE-DEPENDENT DIOXYGENASE ALKB HOMOLOG 3"/>
    <property type="match status" value="1"/>
</dbReference>
<evidence type="ECO:0000259" key="1">
    <source>
        <dbReference type="PROSITE" id="PS51471"/>
    </source>
</evidence>
<protein>
    <submittedName>
        <fullName evidence="2">Alpha-ketoglutarate-dependent dioxygenase AlkB</fullName>
    </submittedName>
</protein>
<dbReference type="Gene3D" id="2.60.120.590">
    <property type="entry name" value="Alpha-ketoglutarate-dependent dioxygenase AlkB-like"/>
    <property type="match status" value="1"/>
</dbReference>
<dbReference type="EMBL" id="JARRAG010000003">
    <property type="protein sequence ID" value="MDG3008104.1"/>
    <property type="molecule type" value="Genomic_DNA"/>
</dbReference>
<evidence type="ECO:0000313" key="2">
    <source>
        <dbReference type="EMBL" id="MDG3008104.1"/>
    </source>
</evidence>
<dbReference type="PROSITE" id="PS51471">
    <property type="entry name" value="FE2OG_OXY"/>
    <property type="match status" value="1"/>
</dbReference>
<dbReference type="InterPro" id="IPR032854">
    <property type="entry name" value="ALKBH3"/>
</dbReference>
<reference evidence="2 3" key="1">
    <citation type="submission" date="2023-03" db="EMBL/GenBank/DDBJ databases">
        <title>Paludisphaera mucosa sp. nov. a novel planctomycete from northern fen.</title>
        <authorList>
            <person name="Ivanova A."/>
        </authorList>
    </citation>
    <scope>NUCLEOTIDE SEQUENCE [LARGE SCALE GENOMIC DNA]</scope>
    <source>
        <strain evidence="2 3">Pla2</strain>
    </source>
</reference>
<organism evidence="2 3">
    <name type="scientific">Paludisphaera mucosa</name>
    <dbReference type="NCBI Taxonomy" id="3030827"/>
    <lineage>
        <taxon>Bacteria</taxon>
        <taxon>Pseudomonadati</taxon>
        <taxon>Planctomycetota</taxon>
        <taxon>Planctomycetia</taxon>
        <taxon>Isosphaerales</taxon>
        <taxon>Isosphaeraceae</taxon>
        <taxon>Paludisphaera</taxon>
    </lineage>
</organism>
<dbReference type="RefSeq" id="WP_277864431.1">
    <property type="nucleotide sequence ID" value="NZ_JARRAG010000003.1"/>
</dbReference>
<comment type="caution">
    <text evidence="2">The sequence shown here is derived from an EMBL/GenBank/DDBJ whole genome shotgun (WGS) entry which is preliminary data.</text>
</comment>
<accession>A0ABT6FKM0</accession>
<dbReference type="InterPro" id="IPR037151">
    <property type="entry name" value="AlkB-like_sf"/>
</dbReference>
<name>A0ABT6FKM0_9BACT</name>